<dbReference type="PROSITE" id="PS51186">
    <property type="entry name" value="GNAT"/>
    <property type="match status" value="1"/>
</dbReference>
<dbReference type="Gene3D" id="3.40.630.30">
    <property type="match status" value="1"/>
</dbReference>
<dbReference type="InterPro" id="IPR016181">
    <property type="entry name" value="Acyl_CoA_acyltransferase"/>
</dbReference>
<dbReference type="Pfam" id="PF13302">
    <property type="entry name" value="Acetyltransf_3"/>
    <property type="match status" value="1"/>
</dbReference>
<name>A0ABV0BZ25_9SPHI</name>
<protein>
    <submittedName>
        <fullName evidence="2">GNAT family N-acetyltransferase</fullName>
    </submittedName>
</protein>
<proteinExistence type="predicted"/>
<comment type="caution">
    <text evidence="2">The sequence shown here is derived from an EMBL/GenBank/DDBJ whole genome shotgun (WGS) entry which is preliminary data.</text>
</comment>
<dbReference type="CDD" id="cd04301">
    <property type="entry name" value="NAT_SF"/>
    <property type="match status" value="1"/>
</dbReference>
<dbReference type="InterPro" id="IPR051531">
    <property type="entry name" value="N-acetyltransferase"/>
</dbReference>
<accession>A0ABV0BZ25</accession>
<dbReference type="RefSeq" id="WP_346582007.1">
    <property type="nucleotide sequence ID" value="NZ_JBDJNQ010000009.1"/>
</dbReference>
<dbReference type="InterPro" id="IPR000182">
    <property type="entry name" value="GNAT_dom"/>
</dbReference>
<gene>
    <name evidence="2" type="ORF">ABE541_18430</name>
</gene>
<feature type="domain" description="N-acetyltransferase" evidence="1">
    <location>
        <begin position="17"/>
        <end position="176"/>
    </location>
</feature>
<dbReference type="SUPFAM" id="SSF55729">
    <property type="entry name" value="Acyl-CoA N-acyltransferases (Nat)"/>
    <property type="match status" value="1"/>
</dbReference>
<reference evidence="2 3" key="1">
    <citation type="submission" date="2024-04" db="EMBL/GenBank/DDBJ databases">
        <title>WGS of bacteria from Torrens River.</title>
        <authorList>
            <person name="Wyrsch E.R."/>
            <person name="Drigo B."/>
        </authorList>
    </citation>
    <scope>NUCLEOTIDE SEQUENCE [LARGE SCALE GENOMIC DNA]</scope>
    <source>
        <strain evidence="2 3">TWI391</strain>
    </source>
</reference>
<evidence type="ECO:0000313" key="3">
    <source>
        <dbReference type="Proteomes" id="UP001409291"/>
    </source>
</evidence>
<evidence type="ECO:0000259" key="1">
    <source>
        <dbReference type="PROSITE" id="PS51186"/>
    </source>
</evidence>
<keyword evidence="3" id="KW-1185">Reference proteome</keyword>
<dbReference type="EMBL" id="JBDJNQ010000009">
    <property type="protein sequence ID" value="MEN5379248.1"/>
    <property type="molecule type" value="Genomic_DNA"/>
</dbReference>
<dbReference type="PANTHER" id="PTHR43792:SF1">
    <property type="entry name" value="N-ACETYLTRANSFERASE DOMAIN-CONTAINING PROTEIN"/>
    <property type="match status" value="1"/>
</dbReference>
<sequence>MLNLNFTDFPTLHTERLTLKKILRKNYNFIHKLHSDPVTNNFVGRDNATTLKQAVNYIERINGMVKKKECLYWVITLSNNDTLIGSVCCWNFDHESDMVEIGYEMLPEFQGKGYMKEALRAVIRFTFNNLKAAVITAFPSSDNSNSVAILKKLNFVFENQTYNNKHVNIENIVTYTLRPFIKTGLNAIVLNLIS</sequence>
<organism evidence="2 3">
    <name type="scientific">Sphingobacterium kitahiroshimense</name>
    <dbReference type="NCBI Taxonomy" id="470446"/>
    <lineage>
        <taxon>Bacteria</taxon>
        <taxon>Pseudomonadati</taxon>
        <taxon>Bacteroidota</taxon>
        <taxon>Sphingobacteriia</taxon>
        <taxon>Sphingobacteriales</taxon>
        <taxon>Sphingobacteriaceae</taxon>
        <taxon>Sphingobacterium</taxon>
    </lineage>
</organism>
<evidence type="ECO:0000313" key="2">
    <source>
        <dbReference type="EMBL" id="MEN5379248.1"/>
    </source>
</evidence>
<dbReference type="PANTHER" id="PTHR43792">
    <property type="entry name" value="GNAT FAMILY, PUTATIVE (AFU_ORTHOLOGUE AFUA_3G00765)-RELATED-RELATED"/>
    <property type="match status" value="1"/>
</dbReference>
<dbReference type="Proteomes" id="UP001409291">
    <property type="component" value="Unassembled WGS sequence"/>
</dbReference>